<gene>
    <name evidence="11" type="ORF">GCM10007269_15210</name>
</gene>
<keyword evidence="5 8" id="KW-1133">Transmembrane helix</keyword>
<sequence>MSMGGGRGGGGGGGGGFRGVDEAAQKRLNAEAPRITGLGQRVVGLFRPYLGRIIITGILVVVGAGIAVIPPLIVQRIFDDALFPVDGGSPEIGLLIRLVLIMVGLFLLSAVLGVGQTWLTSTVGNSVTGDLRVRLFEHLQAMELGFFTRTKTGVIQSRLQNDVGGVSGVLTNTVTSILGNVVTVIASLVAMILIDWRLTLIAVVLMPFLIIVQRRVGQVRARIAGETQESLSELTSITQETLSVSGMLLSKSFNRQRAESQRYQGENRNQVKLQVRRAMSGQGFFAVVQVLMASVPAVIYLVSGYLIAGGAGAITAGTVVAFTTVQARLLQPLMGLMRVSLDLQTSQALFARIFEYLDLVPEIEDAEGAMSVDDAPGPLGRVEFDEVVFRYPDAAPDARPTLQGVSFVAEPGQHVAFVGPSGAGKTTILYLAPRLYEAHGGAVLFAGADVRTLTQESIIDNVGIVSQETYLFHATIRENLMYARPDATEAEVIAACTAANIHHIIAGFEHSYDTIVGERGYRLSGGEKQRIAIARVLLKDPPVLLLDEATSALDTVSERVVQEALDEAARGRTTISIAHRLSTVMGADVIHVLEAGQIVESGTHSELLARGGLYAELAAQQVAASRVLETETVVENVIGGGVAAAFANRRADRAPDDSAGADAVDALTSPVPLLDGPGADQRVYPAEG</sequence>
<dbReference type="InterPro" id="IPR027417">
    <property type="entry name" value="P-loop_NTPase"/>
</dbReference>
<feature type="transmembrane region" description="Helical" evidence="8">
    <location>
        <begin position="184"/>
        <end position="212"/>
    </location>
</feature>
<dbReference type="InterPro" id="IPR011527">
    <property type="entry name" value="ABC1_TM_dom"/>
</dbReference>
<dbReference type="Proteomes" id="UP000629365">
    <property type="component" value="Unassembled WGS sequence"/>
</dbReference>
<accession>A0ABQ1RJX7</accession>
<keyword evidence="12" id="KW-1185">Reference proteome</keyword>
<evidence type="ECO:0000256" key="7">
    <source>
        <dbReference type="SAM" id="MobiDB-lite"/>
    </source>
</evidence>
<keyword evidence="4 11" id="KW-0067">ATP-binding</keyword>
<evidence type="ECO:0000313" key="12">
    <source>
        <dbReference type="Proteomes" id="UP000629365"/>
    </source>
</evidence>
<dbReference type="Gene3D" id="3.40.50.300">
    <property type="entry name" value="P-loop containing nucleotide triphosphate hydrolases"/>
    <property type="match status" value="1"/>
</dbReference>
<evidence type="ECO:0000256" key="2">
    <source>
        <dbReference type="ARBA" id="ARBA00022692"/>
    </source>
</evidence>
<dbReference type="SUPFAM" id="SSF90123">
    <property type="entry name" value="ABC transporter transmembrane region"/>
    <property type="match status" value="1"/>
</dbReference>
<feature type="region of interest" description="Disordered" evidence="7">
    <location>
        <begin position="667"/>
        <end position="688"/>
    </location>
</feature>
<evidence type="ECO:0000256" key="3">
    <source>
        <dbReference type="ARBA" id="ARBA00022741"/>
    </source>
</evidence>
<dbReference type="PROSITE" id="PS00211">
    <property type="entry name" value="ABC_TRANSPORTER_1"/>
    <property type="match status" value="1"/>
</dbReference>
<dbReference type="InterPro" id="IPR003593">
    <property type="entry name" value="AAA+_ATPase"/>
</dbReference>
<dbReference type="InterPro" id="IPR017871">
    <property type="entry name" value="ABC_transporter-like_CS"/>
</dbReference>
<protein>
    <submittedName>
        <fullName evidence="11">Multidrug ABC transporter ATP-binding protein</fullName>
    </submittedName>
</protein>
<evidence type="ECO:0000256" key="8">
    <source>
        <dbReference type="SAM" id="Phobius"/>
    </source>
</evidence>
<evidence type="ECO:0000259" key="9">
    <source>
        <dbReference type="PROSITE" id="PS50893"/>
    </source>
</evidence>
<dbReference type="Gene3D" id="1.20.1560.10">
    <property type="entry name" value="ABC transporter type 1, transmembrane domain"/>
    <property type="match status" value="1"/>
</dbReference>
<feature type="transmembrane region" description="Helical" evidence="8">
    <location>
        <begin position="49"/>
        <end position="73"/>
    </location>
</feature>
<dbReference type="InterPro" id="IPR003439">
    <property type="entry name" value="ABC_transporter-like_ATP-bd"/>
</dbReference>
<proteinExistence type="predicted"/>
<feature type="transmembrane region" description="Helical" evidence="8">
    <location>
        <begin position="283"/>
        <end position="302"/>
    </location>
</feature>
<dbReference type="PROSITE" id="PS50893">
    <property type="entry name" value="ABC_TRANSPORTER_2"/>
    <property type="match status" value="1"/>
</dbReference>
<evidence type="ECO:0000256" key="6">
    <source>
        <dbReference type="ARBA" id="ARBA00023136"/>
    </source>
</evidence>
<organism evidence="11 12">
    <name type="scientific">Microbacterium murale</name>
    <dbReference type="NCBI Taxonomy" id="1081040"/>
    <lineage>
        <taxon>Bacteria</taxon>
        <taxon>Bacillati</taxon>
        <taxon>Actinomycetota</taxon>
        <taxon>Actinomycetes</taxon>
        <taxon>Micrococcales</taxon>
        <taxon>Microbacteriaceae</taxon>
        <taxon>Microbacterium</taxon>
    </lineage>
</organism>
<dbReference type="SMART" id="SM00382">
    <property type="entry name" value="AAA"/>
    <property type="match status" value="1"/>
</dbReference>
<keyword evidence="3" id="KW-0547">Nucleotide-binding</keyword>
<keyword evidence="6 8" id="KW-0472">Membrane</keyword>
<evidence type="ECO:0000313" key="11">
    <source>
        <dbReference type="EMBL" id="GGD73067.1"/>
    </source>
</evidence>
<comment type="caution">
    <text evidence="11">The sequence shown here is derived from an EMBL/GenBank/DDBJ whole genome shotgun (WGS) entry which is preliminary data.</text>
</comment>
<evidence type="ECO:0000259" key="10">
    <source>
        <dbReference type="PROSITE" id="PS50929"/>
    </source>
</evidence>
<dbReference type="Pfam" id="PF00005">
    <property type="entry name" value="ABC_tran"/>
    <property type="match status" value="1"/>
</dbReference>
<dbReference type="InterPro" id="IPR036640">
    <property type="entry name" value="ABC1_TM_sf"/>
</dbReference>
<feature type="transmembrane region" description="Helical" evidence="8">
    <location>
        <begin position="94"/>
        <end position="115"/>
    </location>
</feature>
<evidence type="ECO:0000256" key="4">
    <source>
        <dbReference type="ARBA" id="ARBA00022840"/>
    </source>
</evidence>
<name>A0ABQ1RJX7_9MICO</name>
<dbReference type="SUPFAM" id="SSF52540">
    <property type="entry name" value="P-loop containing nucleoside triphosphate hydrolases"/>
    <property type="match status" value="1"/>
</dbReference>
<dbReference type="Pfam" id="PF00664">
    <property type="entry name" value="ABC_membrane"/>
    <property type="match status" value="1"/>
</dbReference>
<dbReference type="EMBL" id="BMCM01000002">
    <property type="protein sequence ID" value="GGD73067.1"/>
    <property type="molecule type" value="Genomic_DNA"/>
</dbReference>
<dbReference type="PANTHER" id="PTHR43394:SF1">
    <property type="entry name" value="ATP-BINDING CASSETTE SUB-FAMILY B MEMBER 10, MITOCHONDRIAL"/>
    <property type="match status" value="1"/>
</dbReference>
<dbReference type="CDD" id="cd18550">
    <property type="entry name" value="ABC_6TM_exporter_like"/>
    <property type="match status" value="1"/>
</dbReference>
<feature type="domain" description="ABC transporter" evidence="9">
    <location>
        <begin position="382"/>
        <end position="620"/>
    </location>
</feature>
<comment type="subcellular location">
    <subcellularLocation>
        <location evidence="1">Cell membrane</location>
        <topology evidence="1">Multi-pass membrane protein</topology>
    </subcellularLocation>
</comment>
<feature type="domain" description="ABC transmembrane type-1" evidence="10">
    <location>
        <begin position="54"/>
        <end position="345"/>
    </location>
</feature>
<reference evidence="12" key="1">
    <citation type="journal article" date="2019" name="Int. J. Syst. Evol. Microbiol.">
        <title>The Global Catalogue of Microorganisms (GCM) 10K type strain sequencing project: providing services to taxonomists for standard genome sequencing and annotation.</title>
        <authorList>
            <consortium name="The Broad Institute Genomics Platform"/>
            <consortium name="The Broad Institute Genome Sequencing Center for Infectious Disease"/>
            <person name="Wu L."/>
            <person name="Ma J."/>
        </authorList>
    </citation>
    <scope>NUCLEOTIDE SEQUENCE [LARGE SCALE GENOMIC DNA]</scope>
    <source>
        <strain evidence="12">CCM 7640</strain>
    </source>
</reference>
<evidence type="ECO:0000256" key="5">
    <source>
        <dbReference type="ARBA" id="ARBA00022989"/>
    </source>
</evidence>
<dbReference type="InterPro" id="IPR039421">
    <property type="entry name" value="Type_1_exporter"/>
</dbReference>
<keyword evidence="2 8" id="KW-0812">Transmembrane</keyword>
<dbReference type="PANTHER" id="PTHR43394">
    <property type="entry name" value="ATP-DEPENDENT PERMEASE MDL1, MITOCHONDRIAL"/>
    <property type="match status" value="1"/>
</dbReference>
<dbReference type="PROSITE" id="PS50929">
    <property type="entry name" value="ABC_TM1F"/>
    <property type="match status" value="1"/>
</dbReference>
<dbReference type="GO" id="GO:0005524">
    <property type="term" value="F:ATP binding"/>
    <property type="evidence" value="ECO:0007669"/>
    <property type="project" value="UniProtKB-KW"/>
</dbReference>
<evidence type="ECO:0000256" key="1">
    <source>
        <dbReference type="ARBA" id="ARBA00004651"/>
    </source>
</evidence>